<feature type="region of interest" description="Disordered" evidence="5">
    <location>
        <begin position="122"/>
        <end position="141"/>
    </location>
</feature>
<feature type="zinc finger region" description="C3H1-type" evidence="4">
    <location>
        <begin position="1"/>
        <end position="24"/>
    </location>
</feature>
<evidence type="ECO:0000256" key="1">
    <source>
        <dbReference type="ARBA" id="ARBA00022723"/>
    </source>
</evidence>
<feature type="domain" description="C3H1-type" evidence="6">
    <location>
        <begin position="25"/>
        <end position="52"/>
    </location>
</feature>
<dbReference type="GO" id="GO:0008270">
    <property type="term" value="F:zinc ion binding"/>
    <property type="evidence" value="ECO:0007669"/>
    <property type="project" value="UniProtKB-KW"/>
</dbReference>
<dbReference type="STRING" id="1094619.G4YKK9"/>
<keyword evidence="8" id="KW-1185">Reference proteome</keyword>
<protein>
    <recommendedName>
        <fullName evidence="6">C3H1-type domain-containing protein</fullName>
    </recommendedName>
</protein>
<organism evidence="7 8">
    <name type="scientific">Phytophthora sojae (strain P6497)</name>
    <name type="common">Soybean stem and root rot agent</name>
    <name type="synonym">Phytophthora megasperma f. sp. glycines</name>
    <dbReference type="NCBI Taxonomy" id="1094619"/>
    <lineage>
        <taxon>Eukaryota</taxon>
        <taxon>Sar</taxon>
        <taxon>Stramenopiles</taxon>
        <taxon>Oomycota</taxon>
        <taxon>Peronosporomycetes</taxon>
        <taxon>Peronosporales</taxon>
        <taxon>Peronosporaceae</taxon>
        <taxon>Phytophthora</taxon>
    </lineage>
</organism>
<dbReference type="InterPro" id="IPR000571">
    <property type="entry name" value="Znf_CCCH"/>
</dbReference>
<evidence type="ECO:0000256" key="2">
    <source>
        <dbReference type="ARBA" id="ARBA00022771"/>
    </source>
</evidence>
<dbReference type="GO" id="GO:0005634">
    <property type="term" value="C:nucleus"/>
    <property type="evidence" value="ECO:0007669"/>
    <property type="project" value="TreeGrafter"/>
</dbReference>
<dbReference type="PANTHER" id="PTHR46156">
    <property type="entry name" value="CCCH ZINGC FINGER"/>
    <property type="match status" value="1"/>
</dbReference>
<dbReference type="KEGG" id="psoj:PHYSODRAFT_476500"/>
<evidence type="ECO:0000256" key="4">
    <source>
        <dbReference type="PROSITE-ProRule" id="PRU00723"/>
    </source>
</evidence>
<gene>
    <name evidence="7" type="ORF">PHYSODRAFT_476500</name>
</gene>
<keyword evidence="1 4" id="KW-0479">Metal-binding</keyword>
<sequence>VPDCKMFLRGACTRDGCKYRHVKVSAAAKLCEPFTMGYCPKGGACTLRHELPVINRKSPTAAAAAVKDATGQSTNVSGTLSSPCSASPGAASVSPASVSSSGSPKSDTSSAELSIRPNIRFASKHNNGFPSLFEGLRRPAK</sequence>
<proteinExistence type="predicted"/>
<evidence type="ECO:0000313" key="8">
    <source>
        <dbReference type="Proteomes" id="UP000002640"/>
    </source>
</evidence>
<dbReference type="InterPro" id="IPR036855">
    <property type="entry name" value="Znf_CCCH_sf"/>
</dbReference>
<feature type="compositionally biased region" description="Low complexity" evidence="5">
    <location>
        <begin position="81"/>
        <end position="111"/>
    </location>
</feature>
<dbReference type="GeneID" id="20654750"/>
<feature type="compositionally biased region" description="Polar residues" evidence="5">
    <location>
        <begin position="70"/>
        <end position="80"/>
    </location>
</feature>
<dbReference type="AlphaFoldDB" id="G4YKK9"/>
<feature type="zinc finger region" description="C3H1-type" evidence="4">
    <location>
        <begin position="25"/>
        <end position="52"/>
    </location>
</feature>
<reference evidence="7 8" key="1">
    <citation type="journal article" date="2006" name="Science">
        <title>Phytophthora genome sequences uncover evolutionary origins and mechanisms of pathogenesis.</title>
        <authorList>
            <person name="Tyler B.M."/>
            <person name="Tripathy S."/>
            <person name="Zhang X."/>
            <person name="Dehal P."/>
            <person name="Jiang R.H."/>
            <person name="Aerts A."/>
            <person name="Arredondo F.D."/>
            <person name="Baxter L."/>
            <person name="Bensasson D."/>
            <person name="Beynon J.L."/>
            <person name="Chapman J."/>
            <person name="Damasceno C.M."/>
            <person name="Dorrance A.E."/>
            <person name="Dou D."/>
            <person name="Dickerman A.W."/>
            <person name="Dubchak I.L."/>
            <person name="Garbelotto M."/>
            <person name="Gijzen M."/>
            <person name="Gordon S.G."/>
            <person name="Govers F."/>
            <person name="Grunwald N.J."/>
            <person name="Huang W."/>
            <person name="Ivors K.L."/>
            <person name="Jones R.W."/>
            <person name="Kamoun S."/>
            <person name="Krampis K."/>
            <person name="Lamour K.H."/>
            <person name="Lee M.K."/>
            <person name="McDonald W.H."/>
            <person name="Medina M."/>
            <person name="Meijer H.J."/>
            <person name="Nordberg E.K."/>
            <person name="Maclean D.J."/>
            <person name="Ospina-Giraldo M.D."/>
            <person name="Morris P.F."/>
            <person name="Phuntumart V."/>
            <person name="Putnam N.H."/>
            <person name="Rash S."/>
            <person name="Rose J.K."/>
            <person name="Sakihama Y."/>
            <person name="Salamov A.A."/>
            <person name="Savidor A."/>
            <person name="Scheuring C.F."/>
            <person name="Smith B.M."/>
            <person name="Sobral B.W."/>
            <person name="Terry A."/>
            <person name="Torto-Alalibo T.A."/>
            <person name="Win J."/>
            <person name="Xu Z."/>
            <person name="Zhang H."/>
            <person name="Grigoriev I.V."/>
            <person name="Rokhsar D.S."/>
            <person name="Boore J.L."/>
        </authorList>
    </citation>
    <scope>NUCLEOTIDE SEQUENCE [LARGE SCALE GENOMIC DNA]</scope>
    <source>
        <strain evidence="7 8">P6497</strain>
    </source>
</reference>
<dbReference type="EMBL" id="JH159151">
    <property type="protein sequence ID" value="EGZ28841.1"/>
    <property type="molecule type" value="Genomic_DNA"/>
</dbReference>
<dbReference type="OMA" id="FASKHNN"/>
<dbReference type="Gene3D" id="3.30.1370.210">
    <property type="match status" value="1"/>
</dbReference>
<dbReference type="Proteomes" id="UP000002640">
    <property type="component" value="Unassembled WGS sequence"/>
</dbReference>
<evidence type="ECO:0000259" key="6">
    <source>
        <dbReference type="PROSITE" id="PS50103"/>
    </source>
</evidence>
<evidence type="ECO:0000256" key="5">
    <source>
        <dbReference type="SAM" id="MobiDB-lite"/>
    </source>
</evidence>
<keyword evidence="2 4" id="KW-0863">Zinc-finger</keyword>
<dbReference type="RefSeq" id="XP_009516116.1">
    <property type="nucleotide sequence ID" value="XM_009517821.1"/>
</dbReference>
<feature type="non-terminal residue" evidence="7">
    <location>
        <position position="1"/>
    </location>
</feature>
<dbReference type="InParanoid" id="G4YKK9"/>
<dbReference type="PROSITE" id="PS50103">
    <property type="entry name" value="ZF_C3H1"/>
    <property type="match status" value="2"/>
</dbReference>
<name>G4YKK9_PHYSP</name>
<feature type="domain" description="C3H1-type" evidence="6">
    <location>
        <begin position="1"/>
        <end position="24"/>
    </location>
</feature>
<dbReference type="SMART" id="SM00356">
    <property type="entry name" value="ZnF_C3H1"/>
    <property type="match status" value="2"/>
</dbReference>
<feature type="region of interest" description="Disordered" evidence="5">
    <location>
        <begin position="65"/>
        <end position="112"/>
    </location>
</feature>
<keyword evidence="3 4" id="KW-0862">Zinc</keyword>
<dbReference type="PANTHER" id="PTHR46156:SF1">
    <property type="entry name" value="ZINC FINGER CCCH DOMAIN-CONTAINING PROTEIN 3"/>
    <property type="match status" value="1"/>
</dbReference>
<evidence type="ECO:0000313" key="7">
    <source>
        <dbReference type="EMBL" id="EGZ28841.1"/>
    </source>
</evidence>
<dbReference type="SUPFAM" id="SSF90229">
    <property type="entry name" value="CCCH zinc finger"/>
    <property type="match status" value="1"/>
</dbReference>
<accession>G4YKK9</accession>
<evidence type="ECO:0000256" key="3">
    <source>
        <dbReference type="ARBA" id="ARBA00022833"/>
    </source>
</evidence>